<dbReference type="SMART" id="SM00487">
    <property type="entry name" value="DEXDc"/>
    <property type="match status" value="1"/>
</dbReference>
<dbReference type="GO" id="GO:0000466">
    <property type="term" value="P:maturation of 5.8S rRNA from tricistronic rRNA transcript (SSU-rRNA, 5.8S rRNA, LSU-rRNA)"/>
    <property type="evidence" value="ECO:0007669"/>
    <property type="project" value="EnsemblFungi"/>
</dbReference>
<dbReference type="PROSITE" id="PS51194">
    <property type="entry name" value="HELICASE_CTER"/>
    <property type="match status" value="1"/>
</dbReference>
<keyword evidence="16" id="KW-1185">Reference proteome</keyword>
<dbReference type="Pfam" id="PF00270">
    <property type="entry name" value="DEAD"/>
    <property type="match status" value="1"/>
</dbReference>
<evidence type="ECO:0000256" key="4">
    <source>
        <dbReference type="ARBA" id="ARBA00022801"/>
    </source>
</evidence>
<comment type="subcellular location">
    <subcellularLocation>
        <location evidence="1">Nucleus</location>
        <location evidence="1">Nucleolus</location>
    </subcellularLocation>
</comment>
<comment type="domain">
    <text evidence="10">The Q motif is unique to and characteristic of the DEAD box family of RNA helicases and controls ATP binding and hydrolysis.</text>
</comment>
<dbReference type="SMART" id="SM00490">
    <property type="entry name" value="HELICc"/>
    <property type="match status" value="1"/>
</dbReference>
<dbReference type="CDD" id="cd18787">
    <property type="entry name" value="SF2_C_DEAD"/>
    <property type="match status" value="1"/>
</dbReference>
<evidence type="ECO:0000256" key="7">
    <source>
        <dbReference type="ARBA" id="ARBA00022884"/>
    </source>
</evidence>
<keyword evidence="7 10" id="KW-0694">RNA-binding</keyword>
<dbReference type="PROSITE" id="PS51195">
    <property type="entry name" value="Q_MOTIF"/>
    <property type="match status" value="1"/>
</dbReference>
<protein>
    <recommendedName>
        <fullName evidence="10">ATP-dependent RNA helicase</fullName>
        <ecNumber evidence="10">3.6.4.13</ecNumber>
    </recommendedName>
</protein>
<keyword evidence="3 9" id="KW-0547">Nucleotide-binding</keyword>
<feature type="short sequence motif" description="Q motif" evidence="8">
    <location>
        <begin position="192"/>
        <end position="220"/>
    </location>
</feature>
<feature type="compositionally biased region" description="Acidic residues" evidence="11">
    <location>
        <begin position="107"/>
        <end position="122"/>
    </location>
</feature>
<comment type="similarity">
    <text evidence="9">Belongs to the DEAD box helicase family.</text>
</comment>
<dbReference type="EC" id="3.6.4.13" evidence="10"/>
<dbReference type="InterPro" id="IPR011545">
    <property type="entry name" value="DEAD/DEAH_box_helicase_dom"/>
</dbReference>
<evidence type="ECO:0000256" key="3">
    <source>
        <dbReference type="ARBA" id="ARBA00022741"/>
    </source>
</evidence>
<keyword evidence="4 9" id="KW-0378">Hydrolase</keyword>
<dbReference type="Gene3D" id="3.40.50.300">
    <property type="entry name" value="P-loop containing nucleotide triphosphate hydrolases"/>
    <property type="match status" value="2"/>
</dbReference>
<dbReference type="InterPro" id="IPR027417">
    <property type="entry name" value="P-loop_NTPase"/>
</dbReference>
<dbReference type="FunCoup" id="A0A1D2VRG1">
    <property type="interactions" value="970"/>
</dbReference>
<accession>A0A1D2VRG1</accession>
<dbReference type="Pfam" id="PF00271">
    <property type="entry name" value="Helicase_C"/>
    <property type="match status" value="1"/>
</dbReference>
<dbReference type="STRING" id="1344418.A0A1D2VRG1"/>
<evidence type="ECO:0000256" key="1">
    <source>
        <dbReference type="ARBA" id="ARBA00004604"/>
    </source>
</evidence>
<feature type="domain" description="Helicase C-terminal" evidence="13">
    <location>
        <begin position="466"/>
        <end position="648"/>
    </location>
</feature>
<dbReference type="GO" id="GO:0000463">
    <property type="term" value="P:maturation of LSU-rRNA from tricistronic rRNA transcript (SSU-rRNA, 5.8S rRNA, LSU-rRNA)"/>
    <property type="evidence" value="ECO:0007669"/>
    <property type="project" value="EnsemblFungi"/>
</dbReference>
<dbReference type="SUPFAM" id="SSF52540">
    <property type="entry name" value="P-loop containing nucleoside triphosphate hydrolases"/>
    <property type="match status" value="2"/>
</dbReference>
<proteinExistence type="inferred from homology"/>
<dbReference type="InParanoid" id="A0A1D2VRG1"/>
<gene>
    <name evidence="15" type="ORF">ASCRUDRAFT_29051</name>
</gene>
<name>A0A1D2VRG1_9ASCO</name>
<dbReference type="GO" id="GO:0005730">
    <property type="term" value="C:nucleolus"/>
    <property type="evidence" value="ECO:0007669"/>
    <property type="project" value="UniProtKB-SubCell"/>
</dbReference>
<evidence type="ECO:0000256" key="8">
    <source>
        <dbReference type="PROSITE-ProRule" id="PRU00552"/>
    </source>
</evidence>
<reference evidence="16" key="1">
    <citation type="submission" date="2016-05" db="EMBL/GenBank/DDBJ databases">
        <title>Comparative genomics of biotechnologically important yeasts.</title>
        <authorList>
            <consortium name="DOE Joint Genome Institute"/>
            <person name="Riley R."/>
            <person name="Haridas S."/>
            <person name="Wolfe K.H."/>
            <person name="Lopes M.R."/>
            <person name="Hittinger C.T."/>
            <person name="Goker M."/>
            <person name="Salamov A."/>
            <person name="Wisecaver J."/>
            <person name="Long T.M."/>
            <person name="Aerts A.L."/>
            <person name="Barry K."/>
            <person name="Choi C."/>
            <person name="Clum A."/>
            <person name="Coughlan A.Y."/>
            <person name="Deshpande S."/>
            <person name="Douglass A.P."/>
            <person name="Hanson S.J."/>
            <person name="Klenk H.-P."/>
            <person name="Labutti K."/>
            <person name="Lapidus A."/>
            <person name="Lindquist E."/>
            <person name="Lipzen A."/>
            <person name="Meier-Kolthoff J.P."/>
            <person name="Ohm R.A."/>
            <person name="Otillar R.P."/>
            <person name="Pangilinan J."/>
            <person name="Peng Y."/>
            <person name="Rokas A."/>
            <person name="Rosa C.A."/>
            <person name="Scheuner C."/>
            <person name="Sibirny A.A."/>
            <person name="Slot J.C."/>
            <person name="Stielow J.B."/>
            <person name="Sun H."/>
            <person name="Kurtzman C.P."/>
            <person name="Blackwell M."/>
            <person name="Grigoriev I.V."/>
            <person name="Jeffries T.W."/>
        </authorList>
    </citation>
    <scope>NUCLEOTIDE SEQUENCE [LARGE SCALE GENOMIC DNA]</scope>
    <source>
        <strain evidence="16">DSM 1968</strain>
    </source>
</reference>
<keyword evidence="5 9" id="KW-0347">Helicase</keyword>
<evidence type="ECO:0000259" key="13">
    <source>
        <dbReference type="PROSITE" id="PS51194"/>
    </source>
</evidence>
<dbReference type="InterPro" id="IPR014014">
    <property type="entry name" value="RNA_helicase_DEAD_Q_motif"/>
</dbReference>
<evidence type="ECO:0000256" key="11">
    <source>
        <dbReference type="SAM" id="MobiDB-lite"/>
    </source>
</evidence>
<feature type="compositionally biased region" description="Basic and acidic residues" evidence="11">
    <location>
        <begin position="136"/>
        <end position="160"/>
    </location>
</feature>
<dbReference type="InterPro" id="IPR014001">
    <property type="entry name" value="Helicase_ATP-bd"/>
</dbReference>
<organism evidence="15 16">
    <name type="scientific">Ascoidea rubescens DSM 1968</name>
    <dbReference type="NCBI Taxonomy" id="1344418"/>
    <lineage>
        <taxon>Eukaryota</taxon>
        <taxon>Fungi</taxon>
        <taxon>Dikarya</taxon>
        <taxon>Ascomycota</taxon>
        <taxon>Saccharomycotina</taxon>
        <taxon>Saccharomycetes</taxon>
        <taxon>Ascoideaceae</taxon>
        <taxon>Ascoidea</taxon>
    </lineage>
</organism>
<feature type="compositionally biased region" description="Basic residues" evidence="11">
    <location>
        <begin position="8"/>
        <end position="31"/>
    </location>
</feature>
<evidence type="ECO:0000259" key="14">
    <source>
        <dbReference type="PROSITE" id="PS51195"/>
    </source>
</evidence>
<dbReference type="AlphaFoldDB" id="A0A1D2VRG1"/>
<dbReference type="PROSITE" id="PS51192">
    <property type="entry name" value="HELICASE_ATP_BIND_1"/>
    <property type="match status" value="1"/>
</dbReference>
<dbReference type="GeneID" id="30963725"/>
<comment type="catalytic activity">
    <reaction evidence="10">
        <text>ATP + H2O = ADP + phosphate + H(+)</text>
        <dbReference type="Rhea" id="RHEA:13065"/>
        <dbReference type="ChEBI" id="CHEBI:15377"/>
        <dbReference type="ChEBI" id="CHEBI:15378"/>
        <dbReference type="ChEBI" id="CHEBI:30616"/>
        <dbReference type="ChEBI" id="CHEBI:43474"/>
        <dbReference type="ChEBI" id="CHEBI:456216"/>
        <dbReference type="EC" id="3.6.4.13"/>
    </reaction>
</comment>
<evidence type="ECO:0000259" key="12">
    <source>
        <dbReference type="PROSITE" id="PS51192"/>
    </source>
</evidence>
<feature type="compositionally biased region" description="Basic residues" evidence="11">
    <location>
        <begin position="161"/>
        <end position="170"/>
    </location>
</feature>
<evidence type="ECO:0000256" key="2">
    <source>
        <dbReference type="ARBA" id="ARBA00022552"/>
    </source>
</evidence>
<dbReference type="GO" id="GO:0003724">
    <property type="term" value="F:RNA helicase activity"/>
    <property type="evidence" value="ECO:0007669"/>
    <property type="project" value="UniProtKB-EC"/>
</dbReference>
<dbReference type="GO" id="GO:0003723">
    <property type="term" value="F:RNA binding"/>
    <property type="evidence" value="ECO:0007669"/>
    <property type="project" value="UniProtKB-UniRule"/>
</dbReference>
<dbReference type="Proteomes" id="UP000095038">
    <property type="component" value="Unassembled WGS sequence"/>
</dbReference>
<dbReference type="PANTHER" id="PTHR24031">
    <property type="entry name" value="RNA HELICASE"/>
    <property type="match status" value="1"/>
</dbReference>
<evidence type="ECO:0000313" key="16">
    <source>
        <dbReference type="Proteomes" id="UP000095038"/>
    </source>
</evidence>
<keyword evidence="6 9" id="KW-0067">ATP-binding</keyword>
<dbReference type="PROSITE" id="PS00039">
    <property type="entry name" value="DEAD_ATP_HELICASE"/>
    <property type="match status" value="1"/>
</dbReference>
<feature type="region of interest" description="Disordered" evidence="11">
    <location>
        <begin position="1"/>
        <end position="52"/>
    </location>
</feature>
<evidence type="ECO:0000256" key="6">
    <source>
        <dbReference type="ARBA" id="ARBA00022840"/>
    </source>
</evidence>
<keyword evidence="2" id="KW-0698">rRNA processing</keyword>
<feature type="domain" description="DEAD-box RNA helicase Q" evidence="14">
    <location>
        <begin position="192"/>
        <end position="220"/>
    </location>
</feature>
<dbReference type="InterPro" id="IPR000629">
    <property type="entry name" value="RNA-helicase_DEAD-box_CS"/>
</dbReference>
<dbReference type="OrthoDB" id="4310724at2759"/>
<dbReference type="InterPro" id="IPR001650">
    <property type="entry name" value="Helicase_C-like"/>
</dbReference>
<evidence type="ECO:0000256" key="9">
    <source>
        <dbReference type="RuleBase" id="RU000492"/>
    </source>
</evidence>
<dbReference type="RefSeq" id="XP_020050509.1">
    <property type="nucleotide sequence ID" value="XM_020190089.1"/>
</dbReference>
<feature type="region of interest" description="Disordered" evidence="11">
    <location>
        <begin position="104"/>
        <end position="172"/>
    </location>
</feature>
<comment type="function">
    <text evidence="10">RNA helicase.</text>
</comment>
<evidence type="ECO:0000313" key="15">
    <source>
        <dbReference type="EMBL" id="ODV64202.1"/>
    </source>
</evidence>
<feature type="domain" description="Helicase ATP-binding" evidence="12">
    <location>
        <begin position="223"/>
        <end position="429"/>
    </location>
</feature>
<dbReference type="GO" id="GO:0005524">
    <property type="term" value="F:ATP binding"/>
    <property type="evidence" value="ECO:0007669"/>
    <property type="project" value="UniProtKB-UniRule"/>
</dbReference>
<evidence type="ECO:0000256" key="10">
    <source>
        <dbReference type="RuleBase" id="RU365068"/>
    </source>
</evidence>
<dbReference type="GO" id="GO:0016787">
    <property type="term" value="F:hydrolase activity"/>
    <property type="evidence" value="ECO:0007669"/>
    <property type="project" value="UniProtKB-KW"/>
</dbReference>
<evidence type="ECO:0000256" key="5">
    <source>
        <dbReference type="ARBA" id="ARBA00022806"/>
    </source>
</evidence>
<sequence length="739" mass="84141">MSPFKISGNRKNKFNAAKKNKILKPGKKSKKIRDSSSSRPKSKSKAKAKESKIISADNLNWKTVDISGGVDFVDGCYGLEEIDGVDVKFVNGKVQFIVKDDSKIKNEDEDENEDENENEEVEKDGNAQTDGDQDHDENMETKDQIESEKVQKIDGHENKNNKKQNNKAKNSKNIIDNEDSILEENELEIQLPKWKSLNLSPYILNGLYNLKFFDPTPIQKNCVPIILQRRDIIGKAMTGSGKTLAYGIPILQNYLNILKFLNEPLKSSKKIDIDHPVSIIFTPTRELAHQIVNHLNSISKYCPLPNSNSIINITGGLSIQKQERLLKTYNPGIIVATPGRILEILNKDISIAKKLAKVDMIVLDEADRLLLDGHFQELLQVLDLFKRERPKSNGKTKYGSLWQTLIFSATFTKNLFSKLNKNIKSNDQKTLTNNQEIVDMLRKNLNLRDKSPIFVDVNPKEMLASQINEYLIECGALERDLYLFYFLRNYFGSILIFTNSIESVKRITLLMKNLKIPNVFSIHSSMIQKQRLRNLENFTKQCETITNNNSDNNNSNRKSCILIATDVAARGLDIPNISYVVHYHIPRSADVYIHRSGRTGRAGKEGNSIIISSPTEVSGALKRLRKLLINSKLNYKSFGFKNDLKFLDVNMGQIVKLKNIVSIANQISESEISNSSLQKEDTWIKKLAEDLDVETEDLEDFAQDDILTKNRNKKENKQLSKNQHRTLKGELNFLLLKLK</sequence>
<dbReference type="EMBL" id="KV454475">
    <property type="protein sequence ID" value="ODV64202.1"/>
    <property type="molecule type" value="Genomic_DNA"/>
</dbReference>